<feature type="compositionally biased region" description="Gly residues" evidence="1">
    <location>
        <begin position="388"/>
        <end position="397"/>
    </location>
</feature>
<feature type="compositionally biased region" description="Gly residues" evidence="1">
    <location>
        <begin position="10"/>
        <end position="23"/>
    </location>
</feature>
<feature type="region of interest" description="Disordered" evidence="1">
    <location>
        <begin position="788"/>
        <end position="839"/>
    </location>
</feature>
<feature type="compositionally biased region" description="Low complexity" evidence="1">
    <location>
        <begin position="746"/>
        <end position="759"/>
    </location>
</feature>
<feature type="region of interest" description="Disordered" evidence="1">
    <location>
        <begin position="458"/>
        <end position="485"/>
    </location>
</feature>
<accession>A0A9W6BCQ2</accession>
<dbReference type="Proteomes" id="UP001165080">
    <property type="component" value="Unassembled WGS sequence"/>
</dbReference>
<evidence type="ECO:0000256" key="1">
    <source>
        <dbReference type="SAM" id="MobiDB-lite"/>
    </source>
</evidence>
<feature type="region of interest" description="Disordered" evidence="1">
    <location>
        <begin position="670"/>
        <end position="689"/>
    </location>
</feature>
<feature type="compositionally biased region" description="Low complexity" evidence="1">
    <location>
        <begin position="398"/>
        <end position="422"/>
    </location>
</feature>
<feature type="compositionally biased region" description="Low complexity" evidence="1">
    <location>
        <begin position="526"/>
        <end position="536"/>
    </location>
</feature>
<evidence type="ECO:0000313" key="2">
    <source>
        <dbReference type="EMBL" id="GLC49131.1"/>
    </source>
</evidence>
<feature type="compositionally biased region" description="Gly residues" evidence="1">
    <location>
        <begin position="816"/>
        <end position="830"/>
    </location>
</feature>
<sequence>MALSSSGSSSSGGRGGASGGGRGRTFPTQAASPVTFGGFPYGYGGLAVTTPGQVDDLIIRAVFNRLFNFPFYGYFAESLPNQLTRPIELLPPPLRSRLDRTVVTRVGYDVLDRLSELLVTPPDAAPGELIPAGCIGPVFSFGVRGGNCSVSPDDGSVTCTQPSVRLTASPLTCNLPYRSGCVIDGVLYRKQVPLGPRSGGYLGPSPAVYQAGVGLNLTRVWLGFNLQARRLLQDFGLIRWYAYLVQFLSFELDRIAVALVAPNPPPGVRRVFIENNNPRGSGGGGGGSNQNGNTGRGSGGGENVGRGSGGTGSGGSFRNGSGDVSGSSISGSSGGGSGNVGRSNSGDGGSGGRVRSGGDSGGGSSSPASQREAVGGGRYVGEGESEGEGGGKAGGGPVSPASAAAAAAATASGAAATTSAPAAVPAAFPTAAAANAAATTEEAPAEIWAPNLNRTGRMYPPAAGAEGALTPDGPDSTSGDAGGGASSLGANLMSLASQLSAWRGNPNLMRLLSAQLLDGRSDQAEPDGAAAAAAAATRRHRPAPPPQPGGGSDQFAQGTLGGTFNMRGDSPEALVGQPERDAQGRRVTRGSAQEDAALADLERQLRQQMDAAAVLSRAGDASMAAAAAAGRSGRGRDAAGRDLGLPKAAAGGDGGGGSPAPAAAAAAAASGGVGSNSGGGVNGGSGGRGAEPAALNPLASALLRAMGISTDQVLVGSTSQKTEGRDEGGGADKASLGGPAGGRQPGGAREPGAGQSSEGDLLGLLRSAAGRALAGEDSGEGGWEALVAQQGQGQGQQGRLQGFAGDGGAASLAGAGMQGAKGSDGGGGSSREGASDADLMEWLLGDY</sequence>
<evidence type="ECO:0000313" key="3">
    <source>
        <dbReference type="Proteomes" id="UP001165080"/>
    </source>
</evidence>
<feature type="region of interest" description="Disordered" evidence="1">
    <location>
        <begin position="629"/>
        <end position="663"/>
    </location>
</feature>
<feature type="compositionally biased region" description="Gly residues" evidence="1">
    <location>
        <begin position="671"/>
        <end position="689"/>
    </location>
</feature>
<name>A0A9W6BCQ2_9CHLO</name>
<feature type="compositionally biased region" description="Gly residues" evidence="1">
    <location>
        <begin position="346"/>
        <end position="364"/>
    </location>
</feature>
<comment type="caution">
    <text evidence="2">The sequence shown here is derived from an EMBL/GenBank/DDBJ whole genome shotgun (WGS) entry which is preliminary data.</text>
</comment>
<dbReference type="AlphaFoldDB" id="A0A9W6BCQ2"/>
<gene>
    <name evidence="2" type="primary">PLEST004404</name>
    <name evidence="2" type="ORF">PLESTB_000185800</name>
</gene>
<feature type="compositionally biased region" description="Gly residues" evidence="1">
    <location>
        <begin position="280"/>
        <end position="317"/>
    </location>
</feature>
<feature type="region of interest" description="Disordered" evidence="1">
    <location>
        <begin position="715"/>
        <end position="759"/>
    </location>
</feature>
<organism evidence="2 3">
    <name type="scientific">Pleodorina starrii</name>
    <dbReference type="NCBI Taxonomy" id="330485"/>
    <lineage>
        <taxon>Eukaryota</taxon>
        <taxon>Viridiplantae</taxon>
        <taxon>Chlorophyta</taxon>
        <taxon>core chlorophytes</taxon>
        <taxon>Chlorophyceae</taxon>
        <taxon>CS clade</taxon>
        <taxon>Chlamydomonadales</taxon>
        <taxon>Volvocaceae</taxon>
        <taxon>Pleodorina</taxon>
    </lineage>
</organism>
<dbReference type="EMBL" id="BRXU01000002">
    <property type="protein sequence ID" value="GLC49131.1"/>
    <property type="molecule type" value="Genomic_DNA"/>
</dbReference>
<protein>
    <submittedName>
        <fullName evidence="2">Uncharacterized protein</fullName>
    </submittedName>
</protein>
<feature type="compositionally biased region" description="Low complexity" evidence="1">
    <location>
        <begin position="318"/>
        <end position="331"/>
    </location>
</feature>
<feature type="region of interest" description="Disordered" evidence="1">
    <location>
        <begin position="521"/>
        <end position="593"/>
    </location>
</feature>
<reference evidence="2 3" key="1">
    <citation type="journal article" date="2023" name="Commun. Biol.">
        <title>Reorganization of the ancestral sex-determining regions during the evolution of trioecy in Pleodorina starrii.</title>
        <authorList>
            <person name="Takahashi K."/>
            <person name="Suzuki S."/>
            <person name="Kawai-Toyooka H."/>
            <person name="Yamamoto K."/>
            <person name="Hamaji T."/>
            <person name="Ootsuki R."/>
            <person name="Yamaguchi H."/>
            <person name="Kawachi M."/>
            <person name="Higashiyama T."/>
            <person name="Nozaki H."/>
        </authorList>
    </citation>
    <scope>NUCLEOTIDE SEQUENCE [LARGE SCALE GENOMIC DNA]</scope>
    <source>
        <strain evidence="2 3">NIES-4479</strain>
    </source>
</reference>
<feature type="region of interest" description="Disordered" evidence="1">
    <location>
        <begin position="1"/>
        <end position="27"/>
    </location>
</feature>
<proteinExistence type="predicted"/>
<feature type="region of interest" description="Disordered" evidence="1">
    <location>
        <begin position="267"/>
        <end position="422"/>
    </location>
</feature>
<keyword evidence="3" id="KW-1185">Reference proteome</keyword>
<feature type="compositionally biased region" description="Low complexity" evidence="1">
    <location>
        <begin position="797"/>
        <end position="815"/>
    </location>
</feature>